<protein>
    <submittedName>
        <fullName evidence="3">Uncharacterized protein</fullName>
    </submittedName>
</protein>
<keyword evidence="1" id="KW-1133">Transmembrane helix</keyword>
<name>A0A2T4D6S1_9GAMM</name>
<dbReference type="EMBL" id="PYVG01000012">
    <property type="protein sequence ID" value="PTB89504.1"/>
    <property type="molecule type" value="Genomic_DNA"/>
</dbReference>
<evidence type="ECO:0000313" key="3">
    <source>
        <dbReference type="EMBL" id="PTB90443.1"/>
    </source>
</evidence>
<dbReference type="Proteomes" id="UP000242087">
    <property type="component" value="Unassembled WGS sequence"/>
</dbReference>
<reference evidence="4 5" key="1">
    <citation type="submission" date="2018-03" db="EMBL/GenBank/DDBJ databases">
        <title>Cross-interface Injection: A General Nanoliter Liquid Handling Method Applied to Single Cells Genome Amplification Automated Nanoliter Liquid Handling Applied to Single Cell Multiple Displacement Amplification.</title>
        <authorList>
            <person name="Yun J."/>
            <person name="Xu P."/>
            <person name="Xu J."/>
            <person name="Dai X."/>
            <person name="Wang Y."/>
            <person name="Zheng X."/>
            <person name="Cao C."/>
            <person name="Yi Q."/>
            <person name="Zhu Y."/>
            <person name="Wang L."/>
            <person name="Dong Z."/>
            <person name="Huang Y."/>
            <person name="Huang L."/>
            <person name="Du W."/>
        </authorList>
    </citation>
    <scope>NUCLEOTIDE SEQUENCE [LARGE SCALE GENOMIC DNA]</scope>
    <source>
        <strain evidence="3 5">A12-4</strain>
        <strain evidence="2 4">A9-4</strain>
    </source>
</reference>
<evidence type="ECO:0000313" key="2">
    <source>
        <dbReference type="EMBL" id="PTB89504.1"/>
    </source>
</evidence>
<proteinExistence type="predicted"/>
<sequence>MNVKTKNPRALMVGIYAGLIAALLGLLMFTASWLLWDAIKGPLPGYDVILAPGNLTLIYIWHPLFTEEINFWPKLLLLMLGQFVVAALTAASLNFSIRKIFIRDLNNIKSPQ</sequence>
<feature type="transmembrane region" description="Helical" evidence="1">
    <location>
        <begin position="71"/>
        <end position="93"/>
    </location>
</feature>
<evidence type="ECO:0000256" key="1">
    <source>
        <dbReference type="SAM" id="Phobius"/>
    </source>
</evidence>
<dbReference type="Proteomes" id="UP000241514">
    <property type="component" value="Unassembled WGS sequence"/>
</dbReference>
<accession>A0A2T4D6S1</accession>
<evidence type="ECO:0000313" key="4">
    <source>
        <dbReference type="Proteomes" id="UP000241514"/>
    </source>
</evidence>
<comment type="caution">
    <text evidence="3">The sequence shown here is derived from an EMBL/GenBank/DDBJ whole genome shotgun (WGS) entry which is preliminary data.</text>
</comment>
<gene>
    <name evidence="3" type="ORF">C9927_00320</name>
    <name evidence="2" type="ORF">C9928_03300</name>
</gene>
<feature type="transmembrane region" description="Helical" evidence="1">
    <location>
        <begin position="12"/>
        <end position="36"/>
    </location>
</feature>
<dbReference type="EMBL" id="PYVF01000002">
    <property type="protein sequence ID" value="PTB90443.1"/>
    <property type="molecule type" value="Genomic_DNA"/>
</dbReference>
<keyword evidence="1" id="KW-0472">Membrane</keyword>
<organism evidence="3 5">
    <name type="scientific">Pseudidiomarina aestuarii</name>
    <dbReference type="NCBI Taxonomy" id="624146"/>
    <lineage>
        <taxon>Bacteria</taxon>
        <taxon>Pseudomonadati</taxon>
        <taxon>Pseudomonadota</taxon>
        <taxon>Gammaproteobacteria</taxon>
        <taxon>Alteromonadales</taxon>
        <taxon>Idiomarinaceae</taxon>
        <taxon>Pseudidiomarina</taxon>
    </lineage>
</organism>
<dbReference type="AlphaFoldDB" id="A0A2T4D6S1"/>
<evidence type="ECO:0000313" key="5">
    <source>
        <dbReference type="Proteomes" id="UP000242087"/>
    </source>
</evidence>
<keyword evidence="1" id="KW-0812">Transmembrane</keyword>